<feature type="transmembrane region" description="Helical" evidence="1">
    <location>
        <begin position="300"/>
        <end position="319"/>
    </location>
</feature>
<reference evidence="3" key="1">
    <citation type="journal article" date="2021" name="Sci. Rep.">
        <title>Diploid genomic architecture of Nitzschia inconspicua, an elite biomass production diatom.</title>
        <authorList>
            <person name="Oliver A."/>
            <person name="Podell S."/>
            <person name="Pinowska A."/>
            <person name="Traller J.C."/>
            <person name="Smith S.R."/>
            <person name="McClure R."/>
            <person name="Beliaev A."/>
            <person name="Bohutskyi P."/>
            <person name="Hill E.A."/>
            <person name="Rabines A."/>
            <person name="Zheng H."/>
            <person name="Allen L.Z."/>
            <person name="Kuo A."/>
            <person name="Grigoriev I.V."/>
            <person name="Allen A.E."/>
            <person name="Hazlebeck D."/>
            <person name="Allen E.E."/>
        </authorList>
    </citation>
    <scope>NUCLEOTIDE SEQUENCE</scope>
    <source>
        <strain evidence="3">Hildebrandi</strain>
    </source>
</reference>
<evidence type="ECO:0000313" key="4">
    <source>
        <dbReference type="Proteomes" id="UP000693970"/>
    </source>
</evidence>
<keyword evidence="1" id="KW-1133">Transmembrane helix</keyword>
<organism evidence="3 4">
    <name type="scientific">Nitzschia inconspicua</name>
    <dbReference type="NCBI Taxonomy" id="303405"/>
    <lineage>
        <taxon>Eukaryota</taxon>
        <taxon>Sar</taxon>
        <taxon>Stramenopiles</taxon>
        <taxon>Ochrophyta</taxon>
        <taxon>Bacillariophyta</taxon>
        <taxon>Bacillariophyceae</taxon>
        <taxon>Bacillariophycidae</taxon>
        <taxon>Bacillariales</taxon>
        <taxon>Bacillariaceae</taxon>
        <taxon>Nitzschia</taxon>
    </lineage>
</organism>
<dbReference type="InterPro" id="IPR050983">
    <property type="entry name" value="GST_Omega/HSP26"/>
</dbReference>
<protein>
    <submittedName>
        <fullName evidence="3">Glutathione S-transferase, N-terminal domain containing protein</fullName>
    </submittedName>
</protein>
<dbReference type="AlphaFoldDB" id="A0A9K3KQ85"/>
<dbReference type="OrthoDB" id="4951845at2759"/>
<reference evidence="3" key="2">
    <citation type="submission" date="2021-04" db="EMBL/GenBank/DDBJ databases">
        <authorList>
            <person name="Podell S."/>
        </authorList>
    </citation>
    <scope>NUCLEOTIDE SEQUENCE</scope>
    <source>
        <strain evidence="3">Hildebrandi</strain>
    </source>
</reference>
<dbReference type="Pfam" id="PF13409">
    <property type="entry name" value="GST_N_2"/>
    <property type="match status" value="1"/>
</dbReference>
<dbReference type="CDD" id="cd00570">
    <property type="entry name" value="GST_N_family"/>
    <property type="match status" value="1"/>
</dbReference>
<dbReference type="GO" id="GO:0005737">
    <property type="term" value="C:cytoplasm"/>
    <property type="evidence" value="ECO:0007669"/>
    <property type="project" value="TreeGrafter"/>
</dbReference>
<accession>A0A9K3KQ85</accession>
<evidence type="ECO:0000256" key="1">
    <source>
        <dbReference type="SAM" id="Phobius"/>
    </source>
</evidence>
<dbReference type="PANTHER" id="PTHR43968:SF14">
    <property type="entry name" value="GLUTATHIONE S-TRANSFERASE"/>
    <property type="match status" value="1"/>
</dbReference>
<feature type="transmembrane region" description="Helical" evidence="1">
    <location>
        <begin position="325"/>
        <end position="346"/>
    </location>
</feature>
<feature type="transmembrane region" description="Helical" evidence="1">
    <location>
        <begin position="367"/>
        <end position="388"/>
    </location>
</feature>
<keyword evidence="1" id="KW-0812">Transmembrane</keyword>
<evidence type="ECO:0000313" key="3">
    <source>
        <dbReference type="EMBL" id="KAG7347914.1"/>
    </source>
</evidence>
<dbReference type="Pfam" id="PF13410">
    <property type="entry name" value="GST_C_2"/>
    <property type="match status" value="1"/>
</dbReference>
<dbReference type="PANTHER" id="PTHR43968">
    <property type="match status" value="1"/>
</dbReference>
<keyword evidence="1" id="KW-0472">Membrane</keyword>
<name>A0A9K3KQ85_9STRA</name>
<dbReference type="EMBL" id="JAGRRH010000020">
    <property type="protein sequence ID" value="KAG7347914.1"/>
    <property type="molecule type" value="Genomic_DNA"/>
</dbReference>
<dbReference type="Proteomes" id="UP000693970">
    <property type="component" value="Unassembled WGS sequence"/>
</dbReference>
<evidence type="ECO:0000259" key="2">
    <source>
        <dbReference type="PROSITE" id="PS50405"/>
    </source>
</evidence>
<keyword evidence="4" id="KW-1185">Reference proteome</keyword>
<gene>
    <name evidence="3" type="ORF">IV203_016619</name>
</gene>
<dbReference type="InterPro" id="IPR010987">
    <property type="entry name" value="Glutathione-S-Trfase_C-like"/>
</dbReference>
<comment type="caution">
    <text evidence="3">The sequence shown here is derived from an EMBL/GenBank/DDBJ whole genome shotgun (WGS) entry which is preliminary data.</text>
</comment>
<dbReference type="InterPro" id="IPR004045">
    <property type="entry name" value="Glutathione_S-Trfase_N"/>
</dbReference>
<feature type="transmembrane region" description="Helical" evidence="1">
    <location>
        <begin position="205"/>
        <end position="233"/>
    </location>
</feature>
<proteinExistence type="predicted"/>
<dbReference type="PROSITE" id="PS50405">
    <property type="entry name" value="GST_CTER"/>
    <property type="match status" value="1"/>
</dbReference>
<sequence length="968" mass="108320">MEAPATNSCAKDYRIILYGLFSCVHYGWDICAGRKWQKLAFLVFRAASHVALLILFEHDTRPHSTEAVRIATAIFLLIGVWDKMQEMPTIWDSDAWSIQMDTTVGLWLLAHGYSESGGNRAPMLLKRPDVREDTVDDALYQTIRDMFANYYFAAAFWKINSHFLDPDASCATMFVVQMVVNYVRPLLSWCSFLTKAWKKSSNEALMAFAAVAKAVAPMLALTTELVVGAFMVLGSLAPRRYSDGLQALGSLSALGFHLMVCMLPAPNDISGFALNCAPRHIVFATGPGASAAWYQARKHALPLSAITIIGAAVGVQAEWTENNWAFFFYMFVGGFVALSLVSDFSFESRLDMEDKFSLLRGSQRRPMWSRAAVGVAFCYSFVTLVLGLQEESTTNMFANLKAGHGGSNHFFLPTGLLFHWFADASNSHPFGGGIIRIENTTSNWLRTIYPADFTHLLEPAGLTEIMESIGNPPPIYFNPGANRNLGLLRDVPQRFFRYTVPALEFKRLLHEAKERDKDFTLVYTKLPGTHGDEKWRAIATERIVSVEVRDGTLRECLSSPHSALSWEALERQLGASLSAPLPVSIDSVLNPITPNFSTERPTLFRERHGWCPYSERVWLALELIGVDYDTVRIDNTGGSRPSYYGGETPQLRWPNGKQQGESMDLVKQLDATYNDGYFYQHAKVEERISAFRNIFPRARPSSRAAFLFQYNGEPLSRNTFERTLDETNDLLGRTPGAFFCGDELSAADIAWTPFLERYRYQLPCLHDGLEPDDALQYPHLSAWYAAMDRIPVYACRVKGDAGSWRKVLKMAGFGNSGMPPAVSNNIESRIKSVEVKLAKQAINWETWEVYASRRPHVAATPHGEAAAMILRNRHSLAKDTFKQITTPSSPYFNKGRWTSTLPADEAKIEDLLMHLAQQLLDTGALKQIAPSVYPKEVSSLARFLDERVCVPRDMGAMCAACLKLQALS</sequence>
<feature type="domain" description="GST C-terminal" evidence="2">
    <location>
        <begin position="677"/>
        <end position="810"/>
    </location>
</feature>
<dbReference type="CDD" id="cd00299">
    <property type="entry name" value="GST_C_family"/>
    <property type="match status" value="1"/>
</dbReference>